<evidence type="ECO:0000313" key="4">
    <source>
        <dbReference type="EMBL" id="QQP56337.1"/>
    </source>
</evidence>
<keyword evidence="5" id="KW-1185">Reference proteome</keyword>
<dbReference type="EMBL" id="CP045890">
    <property type="protein sequence ID" value="QQP56337.1"/>
    <property type="molecule type" value="Genomic_DNA"/>
</dbReference>
<feature type="non-terminal residue" evidence="4">
    <location>
        <position position="1"/>
    </location>
</feature>
<reference evidence="5" key="1">
    <citation type="submission" date="2021-01" db="EMBL/GenBank/DDBJ databases">
        <title>Caligus Genome Assembly.</title>
        <authorList>
            <person name="Gallardo-Escarate C."/>
        </authorList>
    </citation>
    <scope>NUCLEOTIDE SEQUENCE [LARGE SCALE GENOMIC DNA]</scope>
</reference>
<dbReference type="GO" id="GO:0016020">
    <property type="term" value="C:membrane"/>
    <property type="evidence" value="ECO:0007669"/>
    <property type="project" value="UniProtKB-SubCell"/>
</dbReference>
<organism evidence="4 5">
    <name type="scientific">Caligus rogercresseyi</name>
    <name type="common">Sea louse</name>
    <dbReference type="NCBI Taxonomy" id="217165"/>
    <lineage>
        <taxon>Eukaryota</taxon>
        <taxon>Metazoa</taxon>
        <taxon>Ecdysozoa</taxon>
        <taxon>Arthropoda</taxon>
        <taxon>Crustacea</taxon>
        <taxon>Multicrustacea</taxon>
        <taxon>Hexanauplia</taxon>
        <taxon>Copepoda</taxon>
        <taxon>Siphonostomatoida</taxon>
        <taxon>Caligidae</taxon>
        <taxon>Caligus</taxon>
    </lineage>
</organism>
<comment type="subcellular location">
    <subcellularLocation>
        <location evidence="1">Membrane</location>
    </subcellularLocation>
</comment>
<keyword evidence="2" id="KW-0812">Transmembrane</keyword>
<protein>
    <submittedName>
        <fullName evidence="4">Mitochondrial carnitine/acylcarnitine carrier protein</fullName>
    </submittedName>
</protein>
<evidence type="ECO:0000313" key="5">
    <source>
        <dbReference type="Proteomes" id="UP000595437"/>
    </source>
</evidence>
<sequence length="55" mass="5988">GAYFASYEVIQRFLAPNGDRSQISVSRTVFAGGMAGLFHWGIAISPDVLKSRLQT</sequence>
<name>A0A7T8KI37_CALRO</name>
<gene>
    <name evidence="4" type="ORF">FKW44_000954</name>
</gene>
<evidence type="ECO:0000256" key="3">
    <source>
        <dbReference type="ARBA" id="ARBA00023136"/>
    </source>
</evidence>
<dbReference type="SUPFAM" id="SSF103506">
    <property type="entry name" value="Mitochondrial carrier"/>
    <property type="match status" value="1"/>
</dbReference>
<dbReference type="InterPro" id="IPR023395">
    <property type="entry name" value="MCP_dom_sf"/>
</dbReference>
<keyword evidence="3" id="KW-0472">Membrane</keyword>
<dbReference type="Gene3D" id="1.50.40.10">
    <property type="entry name" value="Mitochondrial carrier domain"/>
    <property type="match status" value="1"/>
</dbReference>
<proteinExistence type="predicted"/>
<dbReference type="AlphaFoldDB" id="A0A7T8KI37"/>
<feature type="non-terminal residue" evidence="4">
    <location>
        <position position="55"/>
    </location>
</feature>
<dbReference type="Proteomes" id="UP000595437">
    <property type="component" value="Chromosome 1"/>
</dbReference>
<evidence type="ECO:0000256" key="1">
    <source>
        <dbReference type="ARBA" id="ARBA00004370"/>
    </source>
</evidence>
<evidence type="ECO:0000256" key="2">
    <source>
        <dbReference type="ARBA" id="ARBA00022692"/>
    </source>
</evidence>
<accession>A0A7T8KI37</accession>
<dbReference type="OrthoDB" id="14252at2759"/>